<comment type="caution">
    <text evidence="2">The sequence shown here is derived from an EMBL/GenBank/DDBJ whole genome shotgun (WGS) entry which is preliminary data.</text>
</comment>
<accession>A0A699XI26</accession>
<evidence type="ECO:0000313" key="2">
    <source>
        <dbReference type="EMBL" id="GFD59307.1"/>
    </source>
</evidence>
<feature type="non-terminal residue" evidence="2">
    <location>
        <position position="63"/>
    </location>
</feature>
<name>A0A699XI26_TANCI</name>
<reference evidence="2" key="1">
    <citation type="journal article" date="2019" name="Sci. Rep.">
        <title>Draft genome of Tanacetum cinerariifolium, the natural source of mosquito coil.</title>
        <authorList>
            <person name="Yamashiro T."/>
            <person name="Shiraishi A."/>
            <person name="Satake H."/>
            <person name="Nakayama K."/>
        </authorList>
    </citation>
    <scope>NUCLEOTIDE SEQUENCE</scope>
</reference>
<organism evidence="2">
    <name type="scientific">Tanacetum cinerariifolium</name>
    <name type="common">Dalmatian daisy</name>
    <name type="synonym">Chrysanthemum cinerariifolium</name>
    <dbReference type="NCBI Taxonomy" id="118510"/>
    <lineage>
        <taxon>Eukaryota</taxon>
        <taxon>Viridiplantae</taxon>
        <taxon>Streptophyta</taxon>
        <taxon>Embryophyta</taxon>
        <taxon>Tracheophyta</taxon>
        <taxon>Spermatophyta</taxon>
        <taxon>Magnoliopsida</taxon>
        <taxon>eudicotyledons</taxon>
        <taxon>Gunneridae</taxon>
        <taxon>Pentapetalae</taxon>
        <taxon>asterids</taxon>
        <taxon>campanulids</taxon>
        <taxon>Asterales</taxon>
        <taxon>Asteraceae</taxon>
        <taxon>Asteroideae</taxon>
        <taxon>Anthemideae</taxon>
        <taxon>Anthemidinae</taxon>
        <taxon>Tanacetum</taxon>
    </lineage>
</organism>
<evidence type="ECO:0000256" key="1">
    <source>
        <dbReference type="SAM" id="MobiDB-lite"/>
    </source>
</evidence>
<protein>
    <submittedName>
        <fullName evidence="2">Uncharacterized protein</fullName>
    </submittedName>
</protein>
<sequence>FRALRARVFPLSREHRAGRRAVLHQPGRTLVQRGAGPLLGPGRGGPPPHCAHQPAVFAAPGSW</sequence>
<feature type="non-terminal residue" evidence="2">
    <location>
        <position position="1"/>
    </location>
</feature>
<feature type="region of interest" description="Disordered" evidence="1">
    <location>
        <begin position="31"/>
        <end position="63"/>
    </location>
</feature>
<dbReference type="EMBL" id="BKCJ011863333">
    <property type="protein sequence ID" value="GFD59307.1"/>
    <property type="molecule type" value="Genomic_DNA"/>
</dbReference>
<proteinExistence type="predicted"/>
<gene>
    <name evidence="2" type="ORF">Tci_931276</name>
</gene>
<dbReference type="AlphaFoldDB" id="A0A699XI26"/>